<feature type="transmembrane region" description="Helical" evidence="2">
    <location>
        <begin position="162"/>
        <end position="180"/>
    </location>
</feature>
<feature type="compositionally biased region" description="Low complexity" evidence="1">
    <location>
        <begin position="315"/>
        <end position="329"/>
    </location>
</feature>
<organism evidence="4 5">
    <name type="scientific">Cellulomonas avistercoris</name>
    <dbReference type="NCBI Taxonomy" id="2762242"/>
    <lineage>
        <taxon>Bacteria</taxon>
        <taxon>Bacillati</taxon>
        <taxon>Actinomycetota</taxon>
        <taxon>Actinomycetes</taxon>
        <taxon>Micrococcales</taxon>
        <taxon>Cellulomonadaceae</taxon>
        <taxon>Cellulomonas</taxon>
    </lineage>
</organism>
<reference evidence="4 5" key="1">
    <citation type="submission" date="2020-08" db="EMBL/GenBank/DDBJ databases">
        <title>A Genomic Blueprint of the Chicken Gut Microbiome.</title>
        <authorList>
            <person name="Gilroy R."/>
            <person name="Ravi A."/>
            <person name="Getino M."/>
            <person name="Pursley I."/>
            <person name="Horton D.L."/>
            <person name="Alikhan N.-F."/>
            <person name="Baker D."/>
            <person name="Gharbi K."/>
            <person name="Hall N."/>
            <person name="Watson M."/>
            <person name="Adriaenssens E.M."/>
            <person name="Foster-Nyarko E."/>
            <person name="Jarju S."/>
            <person name="Secka A."/>
            <person name="Antonio M."/>
            <person name="Oren A."/>
            <person name="Chaudhuri R."/>
            <person name="La Ragione R.M."/>
            <person name="Hildebrand F."/>
            <person name="Pallen M.J."/>
        </authorList>
    </citation>
    <scope>NUCLEOTIDE SEQUENCE [LARGE SCALE GENOMIC DNA]</scope>
    <source>
        <strain evidence="4 5">Sa3CUA2</strain>
    </source>
</reference>
<dbReference type="Proteomes" id="UP000604241">
    <property type="component" value="Unassembled WGS sequence"/>
</dbReference>
<name>A0ABR8Q9P8_9CELL</name>
<dbReference type="GO" id="GO:0008237">
    <property type="term" value="F:metallopeptidase activity"/>
    <property type="evidence" value="ECO:0007669"/>
    <property type="project" value="UniProtKB-KW"/>
</dbReference>
<keyword evidence="5" id="KW-1185">Reference proteome</keyword>
<feature type="transmembrane region" description="Helical" evidence="2">
    <location>
        <begin position="35"/>
        <end position="63"/>
    </location>
</feature>
<evidence type="ECO:0000259" key="3">
    <source>
        <dbReference type="Pfam" id="PF02517"/>
    </source>
</evidence>
<keyword evidence="2" id="KW-0472">Membrane</keyword>
<keyword evidence="2" id="KW-0812">Transmembrane</keyword>
<gene>
    <name evidence="4" type="ORF">H9657_02500</name>
</gene>
<dbReference type="RefSeq" id="WP_191780033.1">
    <property type="nucleotide sequence ID" value="NZ_JACSQV010000002.1"/>
</dbReference>
<keyword evidence="4" id="KW-0645">Protease</keyword>
<accession>A0ABR8Q9P8</accession>
<dbReference type="Pfam" id="PF02517">
    <property type="entry name" value="Rce1-like"/>
    <property type="match status" value="1"/>
</dbReference>
<feature type="transmembrane region" description="Helical" evidence="2">
    <location>
        <begin position="276"/>
        <end position="295"/>
    </location>
</feature>
<keyword evidence="4" id="KW-0378">Hydrolase</keyword>
<proteinExistence type="predicted"/>
<feature type="transmembrane region" description="Helical" evidence="2">
    <location>
        <begin position="83"/>
        <end position="106"/>
    </location>
</feature>
<protein>
    <submittedName>
        <fullName evidence="4">CPBP family intramembrane metalloprotease</fullName>
    </submittedName>
</protein>
<feature type="transmembrane region" description="Helical" evidence="2">
    <location>
        <begin position="127"/>
        <end position="150"/>
    </location>
</feature>
<comment type="caution">
    <text evidence="4">The sequence shown here is derived from an EMBL/GenBank/DDBJ whole genome shotgun (WGS) entry which is preliminary data.</text>
</comment>
<evidence type="ECO:0000256" key="1">
    <source>
        <dbReference type="SAM" id="MobiDB-lite"/>
    </source>
</evidence>
<keyword evidence="4" id="KW-0482">Metalloprotease</keyword>
<feature type="region of interest" description="Disordered" evidence="1">
    <location>
        <begin position="315"/>
        <end position="352"/>
    </location>
</feature>
<keyword evidence="2" id="KW-1133">Transmembrane helix</keyword>
<evidence type="ECO:0000313" key="4">
    <source>
        <dbReference type="EMBL" id="MBD7917148.1"/>
    </source>
</evidence>
<sequence length="352" mass="36081">MSSAHVVVDPYEVPGVYAYHRLGRTRPGSRWWRPLLVGVVAGALFVVLLAVGGVLVAVAALASGPGGLDALAGLDVLDLSDPLAFTVGMLTIIAMLPAVVVATRLLGARPTGLLASVAGRVRWGWALRCLALSAVLALVVQGADLAIAAAQGTPWQPRVDDTTWVLLGLVLLLVPAQCVAEEVVFRGYLVQTLGAWARHPAVAIVLPVPLFVAGHTYVGLAMVDTAVWALAMGWLVWRTGGLEAAAAAHVVNNLVVFALGSVGLADLDLVDIGPDALAVSTASTLAYVGLVEVLVRRSRVASVRVVTAPAPTAVATPAAAPYGPSGGPAWSLPDAPARDVRPDVGGPASPRP</sequence>
<dbReference type="InterPro" id="IPR003675">
    <property type="entry name" value="Rce1/LyrA-like_dom"/>
</dbReference>
<feature type="domain" description="CAAX prenyl protease 2/Lysostaphin resistance protein A-like" evidence="3">
    <location>
        <begin position="165"/>
        <end position="255"/>
    </location>
</feature>
<evidence type="ECO:0000313" key="5">
    <source>
        <dbReference type="Proteomes" id="UP000604241"/>
    </source>
</evidence>
<dbReference type="EMBL" id="JACSQV010000002">
    <property type="protein sequence ID" value="MBD7917148.1"/>
    <property type="molecule type" value="Genomic_DNA"/>
</dbReference>
<evidence type="ECO:0000256" key="2">
    <source>
        <dbReference type="SAM" id="Phobius"/>
    </source>
</evidence>